<reference evidence="4 5" key="1">
    <citation type="journal article" date="2018" name="Science">
        <title>The opium poppy genome and morphinan production.</title>
        <authorList>
            <person name="Guo L."/>
            <person name="Winzer T."/>
            <person name="Yang X."/>
            <person name="Li Y."/>
            <person name="Ning Z."/>
            <person name="He Z."/>
            <person name="Teodor R."/>
            <person name="Lu Y."/>
            <person name="Bowser T.A."/>
            <person name="Graham I.A."/>
            <person name="Ye K."/>
        </authorList>
    </citation>
    <scope>NUCLEOTIDE SEQUENCE [LARGE SCALE GENOMIC DNA]</scope>
    <source>
        <strain evidence="5">cv. HN1</strain>
        <tissue evidence="4">Leaves</tissue>
    </source>
</reference>
<evidence type="ECO:0000313" key="5">
    <source>
        <dbReference type="Proteomes" id="UP000316621"/>
    </source>
</evidence>
<sequence>MKKLRTWMMLLDVLNIMQNLLEARCKTQGHEGKVITVEFIPDRKQLASGSGDMMARGLKKNLKRLNALNHWMLVKLDGTFCVKIRVIQTPLFVSGINIFLQVLFGTRLLAVIGGSSADTVPILCIIRDSSLQRINEPHERFLHSMMETQGVLIVAASL</sequence>
<evidence type="ECO:0000256" key="1">
    <source>
        <dbReference type="ARBA" id="ARBA00008821"/>
    </source>
</evidence>
<dbReference type="Pfam" id="PF08071">
    <property type="entry name" value="RS4NT"/>
    <property type="match status" value="1"/>
</dbReference>
<dbReference type="GO" id="GO:0003723">
    <property type="term" value="F:RNA binding"/>
    <property type="evidence" value="ECO:0007669"/>
    <property type="project" value="InterPro"/>
</dbReference>
<dbReference type="InterPro" id="IPR013843">
    <property type="entry name" value="Ribosomal_eS4_N"/>
</dbReference>
<dbReference type="STRING" id="3469.A0A4Y7IHH5"/>
<dbReference type="PANTHER" id="PTHR11119">
    <property type="entry name" value="XANTHINE-URACIL / VITAMIN C PERMEASE FAMILY MEMBER"/>
    <property type="match status" value="1"/>
</dbReference>
<accession>A0A4Y7IHH5</accession>
<evidence type="ECO:0000256" key="2">
    <source>
        <dbReference type="SAM" id="SignalP"/>
    </source>
</evidence>
<feature type="domain" description="Small ribosomal subunit protein eS4 N-terminal" evidence="3">
    <location>
        <begin position="56"/>
        <end position="83"/>
    </location>
</feature>
<proteinExistence type="inferred from homology"/>
<evidence type="ECO:0000259" key="3">
    <source>
        <dbReference type="Pfam" id="PF08071"/>
    </source>
</evidence>
<dbReference type="EMBL" id="CM010715">
    <property type="protein sequence ID" value="RZC46918.1"/>
    <property type="molecule type" value="Genomic_DNA"/>
</dbReference>
<protein>
    <recommendedName>
        <fullName evidence="3">Small ribosomal subunit protein eS4 N-terminal domain-containing protein</fullName>
    </recommendedName>
</protein>
<keyword evidence="2" id="KW-0732">Signal</keyword>
<feature type="chain" id="PRO_5021219320" description="Small ribosomal subunit protein eS4 N-terminal domain-containing protein" evidence="2">
    <location>
        <begin position="24"/>
        <end position="158"/>
    </location>
</feature>
<dbReference type="AlphaFoldDB" id="A0A4Y7IHH5"/>
<name>A0A4Y7IHH5_PAPSO</name>
<dbReference type="Proteomes" id="UP000316621">
    <property type="component" value="Chromosome 1"/>
</dbReference>
<comment type="similarity">
    <text evidence="1">Belongs to the nucleobase:cation symporter-2 (NCS2) (TC 2.A.40) family.</text>
</comment>
<dbReference type="Gramene" id="RZC46918">
    <property type="protein sequence ID" value="RZC46918"/>
    <property type="gene ID" value="C5167_039859"/>
</dbReference>
<keyword evidence="5" id="KW-1185">Reference proteome</keyword>
<feature type="signal peptide" evidence="2">
    <location>
        <begin position="1"/>
        <end position="23"/>
    </location>
</feature>
<gene>
    <name evidence="4" type="ORF">C5167_039859</name>
</gene>
<dbReference type="Gene3D" id="3.10.290.10">
    <property type="entry name" value="RNA-binding S4 domain"/>
    <property type="match status" value="1"/>
</dbReference>
<organism evidence="4 5">
    <name type="scientific">Papaver somniferum</name>
    <name type="common">Opium poppy</name>
    <dbReference type="NCBI Taxonomy" id="3469"/>
    <lineage>
        <taxon>Eukaryota</taxon>
        <taxon>Viridiplantae</taxon>
        <taxon>Streptophyta</taxon>
        <taxon>Embryophyta</taxon>
        <taxon>Tracheophyta</taxon>
        <taxon>Spermatophyta</taxon>
        <taxon>Magnoliopsida</taxon>
        <taxon>Ranunculales</taxon>
        <taxon>Papaveraceae</taxon>
        <taxon>Papaveroideae</taxon>
        <taxon>Papaver</taxon>
    </lineage>
</organism>
<evidence type="ECO:0000313" key="4">
    <source>
        <dbReference type="EMBL" id="RZC46918.1"/>
    </source>
</evidence>
<dbReference type="InterPro" id="IPR036986">
    <property type="entry name" value="S4_RNA-bd_sf"/>
</dbReference>